<keyword evidence="14" id="KW-1185">Reference proteome</keyword>
<organism evidence="13 14">
    <name type="scientific">Phialophora macrospora</name>
    <dbReference type="NCBI Taxonomy" id="1851006"/>
    <lineage>
        <taxon>Eukaryota</taxon>
        <taxon>Fungi</taxon>
        <taxon>Dikarya</taxon>
        <taxon>Ascomycota</taxon>
        <taxon>Pezizomycotina</taxon>
        <taxon>Eurotiomycetes</taxon>
        <taxon>Chaetothyriomycetidae</taxon>
        <taxon>Chaetothyriales</taxon>
        <taxon>Herpotrichiellaceae</taxon>
        <taxon>Phialophora</taxon>
    </lineage>
</organism>
<evidence type="ECO:0000313" key="13">
    <source>
        <dbReference type="EMBL" id="KIW70926.1"/>
    </source>
</evidence>
<evidence type="ECO:0000256" key="11">
    <source>
        <dbReference type="RuleBase" id="RU363010"/>
    </source>
</evidence>
<keyword evidence="6 11" id="KW-1133">Transmembrane helix</keyword>
<evidence type="ECO:0000313" key="14">
    <source>
        <dbReference type="Proteomes" id="UP000054266"/>
    </source>
</evidence>
<evidence type="ECO:0000256" key="4">
    <source>
        <dbReference type="ARBA" id="ARBA00018170"/>
    </source>
</evidence>
<dbReference type="GO" id="GO:0061617">
    <property type="term" value="C:MICOS complex"/>
    <property type="evidence" value="ECO:0007669"/>
    <property type="project" value="UniProtKB-UniRule"/>
</dbReference>
<evidence type="ECO:0000256" key="6">
    <source>
        <dbReference type="ARBA" id="ARBA00022989"/>
    </source>
</evidence>
<evidence type="ECO:0000256" key="10">
    <source>
        <dbReference type="ARBA" id="ARBA00032985"/>
    </source>
</evidence>
<evidence type="ECO:0000256" key="3">
    <source>
        <dbReference type="ARBA" id="ARBA00009188"/>
    </source>
</evidence>
<evidence type="ECO:0000256" key="2">
    <source>
        <dbReference type="ARBA" id="ARBA00004370"/>
    </source>
</evidence>
<evidence type="ECO:0000256" key="5">
    <source>
        <dbReference type="ARBA" id="ARBA00022692"/>
    </source>
</evidence>
<evidence type="ECO:0000256" key="9">
    <source>
        <dbReference type="ARBA" id="ARBA00032159"/>
    </source>
</evidence>
<name>A0A0D2D0E9_9EURO</name>
<dbReference type="Pfam" id="PF17050">
    <property type="entry name" value="AIM5"/>
    <property type="match status" value="1"/>
</dbReference>
<keyword evidence="7 11" id="KW-0496">Mitochondrion</keyword>
<protein>
    <recommendedName>
        <fullName evidence="4 11">MICOS complex subunit MIC12</fullName>
    </recommendedName>
    <alternativeName>
        <fullName evidence="10 11">Altered inheritance of mitochondria protein 5, mitochondrial</fullName>
    </alternativeName>
    <alternativeName>
        <fullName evidence="9 11">Found in mitochondrial proteome protein 51</fullName>
    </alternativeName>
</protein>
<evidence type="ECO:0000256" key="12">
    <source>
        <dbReference type="SAM" id="MobiDB-lite"/>
    </source>
</evidence>
<keyword evidence="8 11" id="KW-0472">Membrane</keyword>
<evidence type="ECO:0000256" key="7">
    <source>
        <dbReference type="ARBA" id="ARBA00023128"/>
    </source>
</evidence>
<proteinExistence type="inferred from homology"/>
<feature type="transmembrane region" description="Helical" evidence="11">
    <location>
        <begin position="6"/>
        <end position="24"/>
    </location>
</feature>
<dbReference type="Proteomes" id="UP000054266">
    <property type="component" value="Unassembled WGS sequence"/>
</dbReference>
<comment type="function">
    <text evidence="1 11">Component of the MICOS complex, a large protein complex of the mitochondrial inner membrane that plays crucial roles in the maintenance of crista junctions, inner membrane architecture, and formation of contact sites to the outer membrane.</text>
</comment>
<dbReference type="InterPro" id="IPR031463">
    <property type="entry name" value="Mic12"/>
</dbReference>
<dbReference type="GO" id="GO:0044284">
    <property type="term" value="C:mitochondrial crista junction"/>
    <property type="evidence" value="ECO:0007669"/>
    <property type="project" value="InterPro"/>
</dbReference>
<comment type="subcellular location">
    <subcellularLocation>
        <location evidence="2">Membrane</location>
    </subcellularLocation>
    <subcellularLocation>
        <location evidence="11">Mitochondrion inner membrane</location>
        <topology evidence="11">Single-pass membrane protein</topology>
    </subcellularLocation>
</comment>
<comment type="similarity">
    <text evidence="3 11">Belongs to the MICOS complex subunit Mic12 family.</text>
</comment>
<dbReference type="AlphaFoldDB" id="A0A0D2D0E9"/>
<reference evidence="13 14" key="1">
    <citation type="submission" date="2015-01" db="EMBL/GenBank/DDBJ databases">
        <title>The Genome Sequence of Capronia semiimmersa CBS27337.</title>
        <authorList>
            <consortium name="The Broad Institute Genomics Platform"/>
            <person name="Cuomo C."/>
            <person name="de Hoog S."/>
            <person name="Gorbushina A."/>
            <person name="Stielow B."/>
            <person name="Teixiera M."/>
            <person name="Abouelleil A."/>
            <person name="Chapman S.B."/>
            <person name="Priest M."/>
            <person name="Young S.K."/>
            <person name="Wortman J."/>
            <person name="Nusbaum C."/>
            <person name="Birren B."/>
        </authorList>
    </citation>
    <scope>NUCLEOTIDE SEQUENCE [LARGE SCALE GENOMIC DNA]</scope>
    <source>
        <strain evidence="13 14">CBS 27337</strain>
    </source>
</reference>
<evidence type="ECO:0000256" key="8">
    <source>
        <dbReference type="ARBA" id="ARBA00023136"/>
    </source>
</evidence>
<dbReference type="GO" id="GO:0042407">
    <property type="term" value="P:cristae formation"/>
    <property type="evidence" value="ECO:0007669"/>
    <property type="project" value="InterPro"/>
</dbReference>
<evidence type="ECO:0000256" key="1">
    <source>
        <dbReference type="ARBA" id="ARBA00002689"/>
    </source>
</evidence>
<dbReference type="HOGENOM" id="CLU_056216_1_0_1"/>
<accession>A0A0D2D0E9</accession>
<keyword evidence="11" id="KW-0999">Mitochondrion inner membrane</keyword>
<keyword evidence="5 11" id="KW-0812">Transmembrane</keyword>
<sequence length="202" mass="22503">MGFTTGFLGGATLTYSLLYLGLYVHRANRTVQRTLLSQQSALLNSVVEPLPPLPDPPAYEVRRAGLAEQLKDRWNREVEKLVVNVQQTDWTAARENAERRLEGLWRAVRQSETGKEVEGRAKELGEQVRTGVKETVADGREKLRETVDSGKEKVKEAVDLGGQKVKDAVGAGREKLEDLGRAGEVKVEEKTSERPKRLLEIG</sequence>
<dbReference type="EMBL" id="KN846957">
    <property type="protein sequence ID" value="KIW70926.1"/>
    <property type="molecule type" value="Genomic_DNA"/>
</dbReference>
<gene>
    <name evidence="13" type="ORF">PV04_03154</name>
</gene>
<comment type="subunit">
    <text evidence="11">Component of the mitochondrial contact site and cristae organizing system (MICOS) complex.</text>
</comment>
<feature type="region of interest" description="Disordered" evidence="12">
    <location>
        <begin position="180"/>
        <end position="202"/>
    </location>
</feature>